<feature type="coiled-coil region" evidence="3">
    <location>
        <begin position="75"/>
        <end position="150"/>
    </location>
</feature>
<dbReference type="InterPro" id="IPR036573">
    <property type="entry name" value="CBM_sf_5/12"/>
</dbReference>
<evidence type="ECO:0000313" key="6">
    <source>
        <dbReference type="Proteomes" id="UP000234775"/>
    </source>
</evidence>
<proteinExistence type="predicted"/>
<organism evidence="5 6">
    <name type="scientific">Aerococcus christensenii</name>
    <dbReference type="NCBI Taxonomy" id="87541"/>
    <lineage>
        <taxon>Bacteria</taxon>
        <taxon>Bacillati</taxon>
        <taxon>Bacillota</taxon>
        <taxon>Bacilli</taxon>
        <taxon>Lactobacillales</taxon>
        <taxon>Aerococcaceae</taxon>
        <taxon>Aerococcus</taxon>
    </lineage>
</organism>
<evidence type="ECO:0000256" key="1">
    <source>
        <dbReference type="ARBA" id="ARBA00022801"/>
    </source>
</evidence>
<protein>
    <recommendedName>
        <fullName evidence="4">Chitin-binding type-3 domain-containing protein</fullName>
    </recommendedName>
</protein>
<dbReference type="RefSeq" id="WP_101659755.1">
    <property type="nucleotide sequence ID" value="NZ_PKGZ01000002.1"/>
</dbReference>
<dbReference type="Proteomes" id="UP000234775">
    <property type="component" value="Unassembled WGS sequence"/>
</dbReference>
<keyword evidence="6" id="KW-1185">Reference proteome</keyword>
<name>A0A2I1K7D5_9LACT</name>
<evidence type="ECO:0000313" key="5">
    <source>
        <dbReference type="EMBL" id="PKY91553.1"/>
    </source>
</evidence>
<dbReference type="EMBL" id="PKGZ01000002">
    <property type="protein sequence ID" value="PKY91553.1"/>
    <property type="molecule type" value="Genomic_DNA"/>
</dbReference>
<accession>A0A2I1K7D5</accession>
<comment type="caution">
    <text evidence="5">The sequence shown here is derived from an EMBL/GenBank/DDBJ whole genome shotgun (WGS) entry which is preliminary data.</text>
</comment>
<keyword evidence="3" id="KW-0175">Coiled coil</keyword>
<dbReference type="GO" id="GO:0030246">
    <property type="term" value="F:carbohydrate binding"/>
    <property type="evidence" value="ECO:0007669"/>
    <property type="project" value="InterPro"/>
</dbReference>
<dbReference type="InterPro" id="IPR003610">
    <property type="entry name" value="CBM5/12"/>
</dbReference>
<dbReference type="SMART" id="SM00495">
    <property type="entry name" value="ChtBD3"/>
    <property type="match status" value="2"/>
</dbReference>
<evidence type="ECO:0000256" key="3">
    <source>
        <dbReference type="SAM" id="Coils"/>
    </source>
</evidence>
<sequence length="273" mass="31251">MELKIQKIYKLYSNAEMPDQKGCMVLVELIDGASGMVTLTLDEDITSYDEQNQIEAVKRYIYKSIYAGRYQTEQIEAAKAIADKSVKQVEEINQKLDKAVQEKVESFNKQLSEEMAQAIDGFKIKIDELKNNFESKIGTLTSDIEGLKKQVTSKELSQQDKKDINAQYPQWVADQLYQRGSVVKYQDQLYQVTADHKSTKDTTPDKTATYYVIYHNPSTEKVEVIDEWKQPVDAKTSYMVGNKVKHNGFTWECLADYVKVEPAVTSPVWKKIG</sequence>
<evidence type="ECO:0000256" key="2">
    <source>
        <dbReference type="ARBA" id="ARBA00023326"/>
    </source>
</evidence>
<dbReference type="Gene3D" id="2.10.10.90">
    <property type="match status" value="1"/>
</dbReference>
<keyword evidence="2" id="KW-0119">Carbohydrate metabolism</keyword>
<feature type="domain" description="Chitin-binding type-3" evidence="4">
    <location>
        <begin position="229"/>
        <end position="272"/>
    </location>
</feature>
<feature type="domain" description="Chitin-binding type-3" evidence="4">
    <location>
        <begin position="168"/>
        <end position="214"/>
    </location>
</feature>
<dbReference type="GO" id="GO:0000272">
    <property type="term" value="P:polysaccharide catabolic process"/>
    <property type="evidence" value="ECO:0007669"/>
    <property type="project" value="UniProtKB-KW"/>
</dbReference>
<dbReference type="GO" id="GO:0005576">
    <property type="term" value="C:extracellular region"/>
    <property type="evidence" value="ECO:0007669"/>
    <property type="project" value="InterPro"/>
</dbReference>
<keyword evidence="2" id="KW-0624">Polysaccharide degradation</keyword>
<dbReference type="AlphaFoldDB" id="A0A2I1K7D5"/>
<dbReference type="SUPFAM" id="SSF51055">
    <property type="entry name" value="Carbohydrate binding domain"/>
    <property type="match status" value="1"/>
</dbReference>
<gene>
    <name evidence="5" type="ORF">CYJ27_02440</name>
</gene>
<keyword evidence="1" id="KW-0378">Hydrolase</keyword>
<dbReference type="GO" id="GO:0004553">
    <property type="term" value="F:hydrolase activity, hydrolyzing O-glycosyl compounds"/>
    <property type="evidence" value="ECO:0007669"/>
    <property type="project" value="InterPro"/>
</dbReference>
<reference evidence="5 6" key="1">
    <citation type="submission" date="2017-12" db="EMBL/GenBank/DDBJ databases">
        <title>Phylogenetic diversity of female urinary microbiome.</title>
        <authorList>
            <person name="Thomas-White K."/>
            <person name="Wolfe A.J."/>
        </authorList>
    </citation>
    <scope>NUCLEOTIDE SEQUENCE [LARGE SCALE GENOMIC DNA]</scope>
    <source>
        <strain evidence="5 6">UMB0844</strain>
    </source>
</reference>
<evidence type="ECO:0000259" key="4">
    <source>
        <dbReference type="SMART" id="SM00495"/>
    </source>
</evidence>